<dbReference type="EMBL" id="UINC01009254">
    <property type="protein sequence ID" value="SVA41529.1"/>
    <property type="molecule type" value="Genomic_DNA"/>
</dbReference>
<protein>
    <recommendedName>
        <fullName evidence="6">50S ribosomal protein L32</fullName>
    </recommendedName>
</protein>
<evidence type="ECO:0000256" key="2">
    <source>
        <dbReference type="ARBA" id="ARBA00022980"/>
    </source>
</evidence>
<sequence length="63" mass="7137">MAVPKIRSSKSRVRKRRASNSKFRAPQLDNCPQCDHLGYQRHRACPECGHYKGKQIVSVEVGA</sequence>
<evidence type="ECO:0000313" key="5">
    <source>
        <dbReference type="EMBL" id="SVA41529.1"/>
    </source>
</evidence>
<proteinExistence type="inferred from homology"/>
<dbReference type="GO" id="GO:0003735">
    <property type="term" value="F:structural constituent of ribosome"/>
    <property type="evidence" value="ECO:0007669"/>
    <property type="project" value="InterPro"/>
</dbReference>
<evidence type="ECO:0000256" key="1">
    <source>
        <dbReference type="ARBA" id="ARBA00008560"/>
    </source>
</evidence>
<dbReference type="AlphaFoldDB" id="A0A381VMH8"/>
<keyword evidence="2" id="KW-0689">Ribosomal protein</keyword>
<dbReference type="InterPro" id="IPR044957">
    <property type="entry name" value="Ribosomal_bL32_bact"/>
</dbReference>
<evidence type="ECO:0000256" key="3">
    <source>
        <dbReference type="ARBA" id="ARBA00023274"/>
    </source>
</evidence>
<name>A0A381VMH8_9ZZZZ</name>
<accession>A0A381VMH8</accession>
<organism evidence="5">
    <name type="scientific">marine metagenome</name>
    <dbReference type="NCBI Taxonomy" id="408172"/>
    <lineage>
        <taxon>unclassified sequences</taxon>
        <taxon>metagenomes</taxon>
        <taxon>ecological metagenomes</taxon>
    </lineage>
</organism>
<reference evidence="5" key="1">
    <citation type="submission" date="2018-05" db="EMBL/GenBank/DDBJ databases">
        <authorList>
            <person name="Lanie J.A."/>
            <person name="Ng W.-L."/>
            <person name="Kazmierczak K.M."/>
            <person name="Andrzejewski T.M."/>
            <person name="Davidsen T.M."/>
            <person name="Wayne K.J."/>
            <person name="Tettelin H."/>
            <person name="Glass J.I."/>
            <person name="Rusch D."/>
            <person name="Podicherti R."/>
            <person name="Tsui H.-C.T."/>
            <person name="Winkler M.E."/>
        </authorList>
    </citation>
    <scope>NUCLEOTIDE SEQUENCE</scope>
</reference>
<evidence type="ECO:0008006" key="6">
    <source>
        <dbReference type="Google" id="ProtNLM"/>
    </source>
</evidence>
<dbReference type="SUPFAM" id="SSF57829">
    <property type="entry name" value="Zn-binding ribosomal proteins"/>
    <property type="match status" value="1"/>
</dbReference>
<evidence type="ECO:0000256" key="4">
    <source>
        <dbReference type="SAM" id="MobiDB-lite"/>
    </source>
</evidence>
<dbReference type="PANTHER" id="PTHR35534:SF1">
    <property type="entry name" value="LARGE RIBOSOMAL SUBUNIT PROTEIN BL32"/>
    <property type="match status" value="1"/>
</dbReference>
<comment type="similarity">
    <text evidence="1">Belongs to the bacterial ribosomal protein bL32 family.</text>
</comment>
<feature type="compositionally biased region" description="Basic residues" evidence="4">
    <location>
        <begin position="7"/>
        <end position="19"/>
    </location>
</feature>
<dbReference type="InterPro" id="IPR002677">
    <property type="entry name" value="Ribosomal_bL32"/>
</dbReference>
<dbReference type="GO" id="GO:0015934">
    <property type="term" value="C:large ribosomal subunit"/>
    <property type="evidence" value="ECO:0007669"/>
    <property type="project" value="InterPro"/>
</dbReference>
<gene>
    <name evidence="5" type="ORF">METZ01_LOCUS94383</name>
</gene>
<dbReference type="PANTHER" id="PTHR35534">
    <property type="entry name" value="50S RIBOSOMAL PROTEIN L32"/>
    <property type="match status" value="1"/>
</dbReference>
<dbReference type="Pfam" id="PF01783">
    <property type="entry name" value="Ribosomal_L32p"/>
    <property type="match status" value="1"/>
</dbReference>
<feature type="region of interest" description="Disordered" evidence="4">
    <location>
        <begin position="1"/>
        <end position="25"/>
    </location>
</feature>
<dbReference type="HAMAP" id="MF_00340">
    <property type="entry name" value="Ribosomal_bL32"/>
    <property type="match status" value="1"/>
</dbReference>
<dbReference type="GO" id="GO:0006412">
    <property type="term" value="P:translation"/>
    <property type="evidence" value="ECO:0007669"/>
    <property type="project" value="InterPro"/>
</dbReference>
<dbReference type="InterPro" id="IPR011332">
    <property type="entry name" value="Ribosomal_zn-bd"/>
</dbReference>
<keyword evidence="3" id="KW-0687">Ribonucleoprotein</keyword>
<dbReference type="NCBIfam" id="TIGR01031">
    <property type="entry name" value="rpmF_bact"/>
    <property type="match status" value="1"/>
</dbReference>